<feature type="signal peptide" evidence="1">
    <location>
        <begin position="1"/>
        <end position="19"/>
    </location>
</feature>
<reference evidence="2 3" key="1">
    <citation type="submission" date="2023-02" db="EMBL/GenBank/DDBJ databases">
        <title>Host association and intracellularity evolved multiple times independently in the Rickettsiales.</title>
        <authorList>
            <person name="Castelli M."/>
            <person name="Nardi T."/>
            <person name="Gammuto L."/>
            <person name="Bellinzona G."/>
            <person name="Sabaneyeva E."/>
            <person name="Potekhin A."/>
            <person name="Serra V."/>
            <person name="Petroni G."/>
            <person name="Sassera D."/>
        </authorList>
    </citation>
    <scope>NUCLEOTIDE SEQUENCE [LARGE SCALE GENOMIC DNA]</scope>
    <source>
        <strain evidence="2 3">BOD18</strain>
    </source>
</reference>
<dbReference type="EMBL" id="JARGYT010000038">
    <property type="protein sequence ID" value="MDZ5762328.1"/>
    <property type="molecule type" value="Genomic_DNA"/>
</dbReference>
<evidence type="ECO:0000313" key="3">
    <source>
        <dbReference type="Proteomes" id="UP001293791"/>
    </source>
</evidence>
<gene>
    <name evidence="2" type="ORF">Cyrtocomes_00707</name>
</gene>
<name>A0ABU5L889_9RICK</name>
<sequence length="336" mass="36217">MNKYIITLLKLITSTTIFAHCSYAAITDGKYGHNQAFSASSLSTPLPESGREFSIYGVNAPWMCTPDGSACVPMWLGTSAYLACRYTNDPVQPVSLQLYSIAGDNPQDAWLDGNIFGLDHAGFLHVSNVDQNGAIQNEHKTVFKTFISNSKGLNIGDSTSYTPQNGGAASLADLQAYQATTRLLGPGEEATPPQSKLAEAIIALNNKKAYGIAAILVSFFDSLDSDVRQAFTNLINNSSVVYSGSAFSGYSSNSTALSKAVDQLLPIYVGSDAILDIQESVYNTAKSRNFIHKPRTGKDLWVEPLYTASSQKDQESTIGYDMKARGLICGVDTRHC</sequence>
<keyword evidence="1" id="KW-0732">Signal</keyword>
<dbReference type="Proteomes" id="UP001293791">
    <property type="component" value="Unassembled WGS sequence"/>
</dbReference>
<protein>
    <submittedName>
        <fullName evidence="2">Uncharacterized protein</fullName>
    </submittedName>
</protein>
<organism evidence="2 3">
    <name type="scientific">Candidatus Cyrtobacter comes</name>
    <dbReference type="NCBI Taxonomy" id="675776"/>
    <lineage>
        <taxon>Bacteria</taxon>
        <taxon>Pseudomonadati</taxon>
        <taxon>Pseudomonadota</taxon>
        <taxon>Alphaproteobacteria</taxon>
        <taxon>Rickettsiales</taxon>
        <taxon>Candidatus Midichloriaceae</taxon>
        <taxon>Candidatus Cyrtobacter</taxon>
    </lineage>
</organism>
<feature type="chain" id="PRO_5046944793" evidence="1">
    <location>
        <begin position="20"/>
        <end position="336"/>
    </location>
</feature>
<comment type="caution">
    <text evidence="2">The sequence shown here is derived from an EMBL/GenBank/DDBJ whole genome shotgun (WGS) entry which is preliminary data.</text>
</comment>
<accession>A0ABU5L889</accession>
<dbReference type="RefSeq" id="WP_322497798.1">
    <property type="nucleotide sequence ID" value="NZ_JARGYT010000038.1"/>
</dbReference>
<keyword evidence="3" id="KW-1185">Reference proteome</keyword>
<proteinExistence type="predicted"/>
<evidence type="ECO:0000313" key="2">
    <source>
        <dbReference type="EMBL" id="MDZ5762328.1"/>
    </source>
</evidence>
<evidence type="ECO:0000256" key="1">
    <source>
        <dbReference type="SAM" id="SignalP"/>
    </source>
</evidence>